<dbReference type="KEGG" id="nga:Ngar_c02750"/>
<dbReference type="Pfam" id="PF02272">
    <property type="entry name" value="DHHA1"/>
    <property type="match status" value="1"/>
</dbReference>
<feature type="coiled-coil region" evidence="1">
    <location>
        <begin position="163"/>
        <end position="197"/>
    </location>
</feature>
<dbReference type="EMBL" id="CP002408">
    <property type="protein sequence ID" value="AFU57223.1"/>
    <property type="molecule type" value="Genomic_DNA"/>
</dbReference>
<dbReference type="STRING" id="1237085.Ngar_c02750"/>
<keyword evidence="4" id="KW-1185">Reference proteome</keyword>
<dbReference type="AlphaFoldDB" id="K0IEM1"/>
<dbReference type="InterPro" id="IPR003156">
    <property type="entry name" value="DHHA1_dom"/>
</dbReference>
<dbReference type="RefSeq" id="WP_015017796.1">
    <property type="nucleotide sequence ID" value="NC_018719.1"/>
</dbReference>
<dbReference type="GO" id="GO:0140101">
    <property type="term" value="F:catalytic activity, acting on a tRNA"/>
    <property type="evidence" value="ECO:0007669"/>
    <property type="project" value="UniProtKB-ARBA"/>
</dbReference>
<dbReference type="InParanoid" id="K0IEM1"/>
<dbReference type="GeneID" id="13796451"/>
<evidence type="ECO:0000313" key="4">
    <source>
        <dbReference type="Proteomes" id="UP000008037"/>
    </source>
</evidence>
<sequence>MHDRLAHTAEHAFIGSLQKLLGQTLRVRKVEHKGSGNTAFIVIPQLDLDTVLKAESEVNLLITEGRKVVARTFPSLEKAKKNIPNLRANEERIAAAGEVRVVEIENHDVAACAMDHASNLQECDFFLVTRLSKSGSEYEVDFAVGRQAKETAVTLAAKLMRVCSELGANINTVENTAKKLRSENESNARKLKALGREKLSGIKPVTNDRVTLLKGVFENLADDQLQEFAGDKIADANNNTVVLVANVGSGEMANVVFARNEKMKGIDCNKLFKQFAGPDGRGGGKPHFVTGVIKKEAVSSVLDRIVNEIMR</sequence>
<dbReference type="GO" id="GO:0003676">
    <property type="term" value="F:nucleic acid binding"/>
    <property type="evidence" value="ECO:0007669"/>
    <property type="project" value="InterPro"/>
</dbReference>
<dbReference type="OrthoDB" id="11392at2157"/>
<dbReference type="Gene3D" id="3.10.310.40">
    <property type="match status" value="1"/>
</dbReference>
<proteinExistence type="predicted"/>
<keyword evidence="1" id="KW-0175">Coiled coil</keyword>
<dbReference type="HOGENOM" id="CLU_893161_0_0_2"/>
<dbReference type="GO" id="GO:0016874">
    <property type="term" value="F:ligase activity"/>
    <property type="evidence" value="ECO:0007669"/>
    <property type="project" value="UniProtKB-KW"/>
</dbReference>
<gene>
    <name evidence="3" type="ordered locus">Ngar_c02750</name>
</gene>
<dbReference type="GO" id="GO:0000166">
    <property type="term" value="F:nucleotide binding"/>
    <property type="evidence" value="ECO:0007669"/>
    <property type="project" value="InterPro"/>
</dbReference>
<evidence type="ECO:0000256" key="1">
    <source>
        <dbReference type="SAM" id="Coils"/>
    </source>
</evidence>
<accession>K0IEM1</accession>
<dbReference type="GO" id="GO:0006399">
    <property type="term" value="P:tRNA metabolic process"/>
    <property type="evidence" value="ECO:0007669"/>
    <property type="project" value="UniProtKB-ARBA"/>
</dbReference>
<evidence type="ECO:0000313" key="3">
    <source>
        <dbReference type="EMBL" id="AFU57223.1"/>
    </source>
</evidence>
<dbReference type="BioCyc" id="CNIT1237085:G1324-275-MONOMER"/>
<feature type="domain" description="DHHA1" evidence="2">
    <location>
        <begin position="218"/>
        <end position="306"/>
    </location>
</feature>
<dbReference type="Proteomes" id="UP000008037">
    <property type="component" value="Chromosome"/>
</dbReference>
<dbReference type="Gene3D" id="3.30.980.10">
    <property type="entry name" value="Threonyl-trna Synthetase, Chain A, domain 2"/>
    <property type="match status" value="1"/>
</dbReference>
<reference evidence="3 4" key="1">
    <citation type="journal article" date="2012" name="Environ. Microbiol.">
        <title>The genome of the ammonia-oxidizing Candidatus Nitrososphaera gargensis: insights into metabolic versatility and environmental adaptations.</title>
        <authorList>
            <person name="Spang A."/>
            <person name="Poehlein A."/>
            <person name="Offre P."/>
            <person name="Zumbragel S."/>
            <person name="Haider S."/>
            <person name="Rychlik N."/>
            <person name="Nowka B."/>
            <person name="Schmeisser C."/>
            <person name="Lebedeva E.V."/>
            <person name="Rattei T."/>
            <person name="Bohm C."/>
            <person name="Schmid M."/>
            <person name="Galushko A."/>
            <person name="Hatzenpichler R."/>
            <person name="Weinmaier T."/>
            <person name="Daniel R."/>
            <person name="Schleper C."/>
            <person name="Spieck E."/>
            <person name="Streit W."/>
            <person name="Wagner M."/>
        </authorList>
    </citation>
    <scope>NUCLEOTIDE SEQUENCE [LARGE SCALE GENOMIC DNA]</scope>
    <source>
        <strain evidence="4">Ga9.2</strain>
    </source>
</reference>
<dbReference type="InterPro" id="IPR018163">
    <property type="entry name" value="Thr/Ala-tRNA-synth_IIc_edit"/>
</dbReference>
<name>K0IEM1_NITGG</name>
<organism evidence="3 4">
    <name type="scientific">Nitrososphaera gargensis (strain Ga9.2)</name>
    <dbReference type="NCBI Taxonomy" id="1237085"/>
    <lineage>
        <taxon>Archaea</taxon>
        <taxon>Nitrososphaerota</taxon>
        <taxon>Nitrososphaeria</taxon>
        <taxon>Nitrososphaerales</taxon>
        <taxon>Nitrososphaeraceae</taxon>
        <taxon>Nitrososphaera</taxon>
    </lineage>
</organism>
<dbReference type="SUPFAM" id="SSF55186">
    <property type="entry name" value="ThrRS/AlaRS common domain"/>
    <property type="match status" value="1"/>
</dbReference>
<keyword evidence="3" id="KW-0436">Ligase</keyword>
<evidence type="ECO:0000259" key="2">
    <source>
        <dbReference type="Pfam" id="PF02272"/>
    </source>
</evidence>
<protein>
    <submittedName>
        <fullName evidence="3">Putative threonyl/alanyl--tRNA ligase, SAD</fullName>
    </submittedName>
</protein>